<organism evidence="1 2">
    <name type="scientific">Geodia barretti</name>
    <name type="common">Barrett's horny sponge</name>
    <dbReference type="NCBI Taxonomy" id="519541"/>
    <lineage>
        <taxon>Eukaryota</taxon>
        <taxon>Metazoa</taxon>
        <taxon>Porifera</taxon>
        <taxon>Demospongiae</taxon>
        <taxon>Heteroscleromorpha</taxon>
        <taxon>Tetractinellida</taxon>
        <taxon>Astrophorina</taxon>
        <taxon>Geodiidae</taxon>
        <taxon>Geodia</taxon>
    </lineage>
</organism>
<keyword evidence="2" id="KW-1185">Reference proteome</keyword>
<dbReference type="Proteomes" id="UP001174909">
    <property type="component" value="Unassembled WGS sequence"/>
</dbReference>
<protein>
    <submittedName>
        <fullName evidence="1">Uncharacterized protein</fullName>
    </submittedName>
</protein>
<reference evidence="1" key="1">
    <citation type="submission" date="2023-03" db="EMBL/GenBank/DDBJ databases">
        <authorList>
            <person name="Steffen K."/>
            <person name="Cardenas P."/>
        </authorList>
    </citation>
    <scope>NUCLEOTIDE SEQUENCE</scope>
</reference>
<dbReference type="EMBL" id="CASHTH010002471">
    <property type="protein sequence ID" value="CAI8030338.1"/>
    <property type="molecule type" value="Genomic_DNA"/>
</dbReference>
<proteinExistence type="predicted"/>
<gene>
    <name evidence="1" type="ORF">GBAR_LOCUS17201</name>
</gene>
<dbReference type="AlphaFoldDB" id="A0AA35WQQ5"/>
<comment type="caution">
    <text evidence="1">The sequence shown here is derived from an EMBL/GenBank/DDBJ whole genome shotgun (WGS) entry which is preliminary data.</text>
</comment>
<evidence type="ECO:0000313" key="2">
    <source>
        <dbReference type="Proteomes" id="UP001174909"/>
    </source>
</evidence>
<evidence type="ECO:0000313" key="1">
    <source>
        <dbReference type="EMBL" id="CAI8030338.1"/>
    </source>
</evidence>
<name>A0AA35WQQ5_GEOBA</name>
<accession>A0AA35WQQ5</accession>
<sequence length="92" mass="9935">MRSCLTVVRSDGTSQVINYSVNIEREAVTLPPVVSTSSSFSIPQTQFLTGDNTLTLTILITCMGPQNVSERSSSIIATYSATRYSPAESRSI</sequence>